<proteinExistence type="predicted"/>
<dbReference type="OrthoDB" id="6279530at2759"/>
<protein>
    <submittedName>
        <fullName evidence="1">Uncharacterized protein</fullName>
    </submittedName>
</protein>
<dbReference type="Proteomes" id="UP000597762">
    <property type="component" value="Unassembled WGS sequence"/>
</dbReference>
<organism evidence="1 2">
    <name type="scientific">Acanthosepion pharaonis</name>
    <name type="common">Pharaoh cuttlefish</name>
    <name type="synonym">Sepia pharaonis</name>
    <dbReference type="NCBI Taxonomy" id="158019"/>
    <lineage>
        <taxon>Eukaryota</taxon>
        <taxon>Metazoa</taxon>
        <taxon>Spiralia</taxon>
        <taxon>Lophotrochozoa</taxon>
        <taxon>Mollusca</taxon>
        <taxon>Cephalopoda</taxon>
        <taxon>Coleoidea</taxon>
        <taxon>Decapodiformes</taxon>
        <taxon>Sepiida</taxon>
        <taxon>Sepiina</taxon>
        <taxon>Sepiidae</taxon>
        <taxon>Acanthosepion</taxon>
    </lineage>
</organism>
<comment type="caution">
    <text evidence="1">The sequence shown here is derived from an EMBL/GenBank/DDBJ whole genome shotgun (WGS) entry which is preliminary data.</text>
</comment>
<evidence type="ECO:0000313" key="2">
    <source>
        <dbReference type="Proteomes" id="UP000597762"/>
    </source>
</evidence>
<accession>A0A812D5I8</accession>
<evidence type="ECO:0000313" key="1">
    <source>
        <dbReference type="EMBL" id="CAE1288977.1"/>
    </source>
</evidence>
<keyword evidence="2" id="KW-1185">Reference proteome</keyword>
<name>A0A812D5I8_ACAPH</name>
<sequence length="156" mass="18014">MAAKMESERLCFIQNHQKQLRSDSYVHLRDSLRNEVNPRILPSIYTRVTCMNARRLYKPSETVQTTNSQEQLSLLPHLHSLPTLQTSVKFVSHCYYIAPDKHFLPPAFGVFAWLFAFSVKPSRLLPLSSPLHHYHLRCGGINNCKRPPPPPGQMHR</sequence>
<reference evidence="1" key="1">
    <citation type="submission" date="2021-01" db="EMBL/GenBank/DDBJ databases">
        <authorList>
            <person name="Li R."/>
            <person name="Bekaert M."/>
        </authorList>
    </citation>
    <scope>NUCLEOTIDE SEQUENCE</scope>
    <source>
        <strain evidence="1">Farmed</strain>
    </source>
</reference>
<dbReference type="EMBL" id="CAHIKZ030002564">
    <property type="protein sequence ID" value="CAE1288977.1"/>
    <property type="molecule type" value="Genomic_DNA"/>
</dbReference>
<dbReference type="AlphaFoldDB" id="A0A812D5I8"/>
<gene>
    <name evidence="1" type="ORF">SPHA_47407</name>
</gene>